<evidence type="ECO:0000313" key="3">
    <source>
        <dbReference type="Proteomes" id="UP000649289"/>
    </source>
</evidence>
<dbReference type="Proteomes" id="UP000649289">
    <property type="component" value="Unassembled WGS sequence"/>
</dbReference>
<keyword evidence="2" id="KW-0378">Hydrolase</keyword>
<reference evidence="2 3" key="1">
    <citation type="submission" date="2020-09" db="EMBL/GenBank/DDBJ databases">
        <title>novel species in genus Nocardioides.</title>
        <authorList>
            <person name="Zhang G."/>
        </authorList>
    </citation>
    <scope>NUCLEOTIDE SEQUENCE [LARGE SCALE GENOMIC DNA]</scope>
    <source>
        <strain evidence="2 3">19197</strain>
    </source>
</reference>
<gene>
    <name evidence="2" type="ORF">IEZ25_18025</name>
</gene>
<evidence type="ECO:0000259" key="1">
    <source>
        <dbReference type="PROSITE" id="PS51762"/>
    </source>
</evidence>
<dbReference type="CDD" id="cd00413">
    <property type="entry name" value="Glyco_hydrolase_16"/>
    <property type="match status" value="1"/>
</dbReference>
<organism evidence="2 3">
    <name type="scientific">Nocardioides hwasunensis</name>
    <dbReference type="NCBI Taxonomy" id="397258"/>
    <lineage>
        <taxon>Bacteria</taxon>
        <taxon>Bacillati</taxon>
        <taxon>Actinomycetota</taxon>
        <taxon>Actinomycetes</taxon>
        <taxon>Propionibacteriales</taxon>
        <taxon>Nocardioidaceae</taxon>
        <taxon>Nocardioides</taxon>
    </lineage>
</organism>
<accession>A0ABR8MQZ8</accession>
<dbReference type="RefSeq" id="WP_191200858.1">
    <property type="nucleotide sequence ID" value="NZ_BAAAPA010000001.1"/>
</dbReference>
<feature type="domain" description="GH16" evidence="1">
    <location>
        <begin position="185"/>
        <end position="406"/>
    </location>
</feature>
<dbReference type="InterPro" id="IPR013320">
    <property type="entry name" value="ConA-like_dom_sf"/>
</dbReference>
<keyword evidence="3" id="KW-1185">Reference proteome</keyword>
<sequence>MPGTATRTNAAGSFTMRVRAHSSHIVYRVVSGNRRTPTWASDAVHQEITLAARGQAVAGRPLTLVASTATMPLLEGRALTLQERSGAGWTTLATSSVGPDGTGSFTITPAAAGTAVYRVRQEDHDRGVGHVGWFPSYPLYVEVLGAASRPSPAHRIAPAIAAVPQDDLAPRSARKAFQTTAAASLRWGKQIYDFDWEFGESLTDRAVIGTRRRGSWTDVTTGTGRIALRNGALQMSSNSEGAGRAGSYGSLVATLGGSATPAYGRWETRAMPMLTANGTTDYVVKAELIPVADVATGCDARAITLFEATPSTTGVTIGAKAASGAAWTRRLPVTTRDTFHAYAVEVTRKRITWFVDGRPVGKVTDRAAVSGQPMTVRISMLDSGTAPMKTTRTLVDWVRGYPAGTGRPTRGGVRLSAGTHTTTC</sequence>
<proteinExistence type="predicted"/>
<dbReference type="SUPFAM" id="SSF49899">
    <property type="entry name" value="Concanavalin A-like lectins/glucanases"/>
    <property type="match status" value="1"/>
</dbReference>
<dbReference type="InterPro" id="IPR000757">
    <property type="entry name" value="Beta-glucanase-like"/>
</dbReference>
<dbReference type="GO" id="GO:0016787">
    <property type="term" value="F:hydrolase activity"/>
    <property type="evidence" value="ECO:0007669"/>
    <property type="project" value="UniProtKB-KW"/>
</dbReference>
<dbReference type="Pfam" id="PF00722">
    <property type="entry name" value="Glyco_hydro_16"/>
    <property type="match status" value="1"/>
</dbReference>
<dbReference type="PROSITE" id="PS51762">
    <property type="entry name" value="GH16_2"/>
    <property type="match status" value="1"/>
</dbReference>
<evidence type="ECO:0000313" key="2">
    <source>
        <dbReference type="EMBL" id="MBD3916519.1"/>
    </source>
</evidence>
<comment type="caution">
    <text evidence="2">The sequence shown here is derived from an EMBL/GenBank/DDBJ whole genome shotgun (WGS) entry which is preliminary data.</text>
</comment>
<name>A0ABR8MQZ8_9ACTN</name>
<protein>
    <submittedName>
        <fullName evidence="2">Glycoside hydrolase family 16 protein</fullName>
    </submittedName>
</protein>
<dbReference type="EMBL" id="JACXYY010000008">
    <property type="protein sequence ID" value="MBD3916519.1"/>
    <property type="molecule type" value="Genomic_DNA"/>
</dbReference>
<dbReference type="Gene3D" id="2.60.120.200">
    <property type="match status" value="1"/>
</dbReference>